<evidence type="ECO:0000313" key="9">
    <source>
        <dbReference type="EMBL" id="JAS90943.1"/>
    </source>
</evidence>
<dbReference type="EMBL" id="GECU01016763">
    <property type="protein sequence ID" value="JAS90943.1"/>
    <property type="molecule type" value="Transcribed_RNA"/>
</dbReference>
<dbReference type="SUPFAM" id="SSF55681">
    <property type="entry name" value="Class II aaRS and biotin synthetases"/>
    <property type="match status" value="1"/>
</dbReference>
<evidence type="ECO:0000256" key="1">
    <source>
        <dbReference type="ARBA" id="ARBA00008226"/>
    </source>
</evidence>
<dbReference type="InterPro" id="IPR006195">
    <property type="entry name" value="aa-tRNA-synth_II"/>
</dbReference>
<accession>A0A1B6IVP6</accession>
<dbReference type="GO" id="GO:0005524">
    <property type="term" value="F:ATP binding"/>
    <property type="evidence" value="ECO:0007669"/>
    <property type="project" value="UniProtKB-KW"/>
</dbReference>
<name>A0A1B6IVP6_9HEMI</name>
<dbReference type="AlphaFoldDB" id="A0A1B6IVP6"/>
<dbReference type="PANTHER" id="PTHR22594:SF34">
    <property type="entry name" value="ASPARAGINE--TRNA LIGASE, MITOCHONDRIAL-RELATED"/>
    <property type="match status" value="1"/>
</dbReference>
<dbReference type="GO" id="GO:0005739">
    <property type="term" value="C:mitochondrion"/>
    <property type="evidence" value="ECO:0007669"/>
    <property type="project" value="TreeGrafter"/>
</dbReference>
<evidence type="ECO:0000256" key="5">
    <source>
        <dbReference type="ARBA" id="ARBA00022840"/>
    </source>
</evidence>
<evidence type="ECO:0000256" key="7">
    <source>
        <dbReference type="ARBA" id="ARBA00023146"/>
    </source>
</evidence>
<dbReference type="GO" id="GO:0003676">
    <property type="term" value="F:nucleic acid binding"/>
    <property type="evidence" value="ECO:0007669"/>
    <property type="project" value="InterPro"/>
</dbReference>
<evidence type="ECO:0000256" key="6">
    <source>
        <dbReference type="ARBA" id="ARBA00022917"/>
    </source>
</evidence>
<dbReference type="InterPro" id="IPR004364">
    <property type="entry name" value="Aa-tRNA-synt_II"/>
</dbReference>
<evidence type="ECO:0000256" key="4">
    <source>
        <dbReference type="ARBA" id="ARBA00022741"/>
    </source>
</evidence>
<comment type="similarity">
    <text evidence="1">Belongs to the class-II aminoacyl-tRNA synthetase family.</text>
</comment>
<dbReference type="InterPro" id="IPR004522">
    <property type="entry name" value="Asn-tRNA-ligase"/>
</dbReference>
<gene>
    <name evidence="9" type="ORF">g.11629</name>
</gene>
<protein>
    <recommendedName>
        <fullName evidence="2">asparagine--tRNA ligase</fullName>
        <ecNumber evidence="2">6.1.1.22</ecNumber>
    </recommendedName>
</protein>
<keyword evidence="6" id="KW-0648">Protein biosynthesis</keyword>
<organism evidence="9">
    <name type="scientific">Homalodisca liturata</name>
    <dbReference type="NCBI Taxonomy" id="320908"/>
    <lineage>
        <taxon>Eukaryota</taxon>
        <taxon>Metazoa</taxon>
        <taxon>Ecdysozoa</taxon>
        <taxon>Arthropoda</taxon>
        <taxon>Hexapoda</taxon>
        <taxon>Insecta</taxon>
        <taxon>Pterygota</taxon>
        <taxon>Neoptera</taxon>
        <taxon>Paraneoptera</taxon>
        <taxon>Hemiptera</taxon>
        <taxon>Auchenorrhyncha</taxon>
        <taxon>Membracoidea</taxon>
        <taxon>Cicadellidae</taxon>
        <taxon>Cicadellinae</taxon>
        <taxon>Proconiini</taxon>
        <taxon>Homalodisca</taxon>
    </lineage>
</organism>
<feature type="domain" description="Aminoacyl-transfer RNA synthetases class-II family profile" evidence="8">
    <location>
        <begin position="170"/>
        <end position="480"/>
    </location>
</feature>
<keyword evidence="5" id="KW-0067">ATP-binding</keyword>
<dbReference type="PANTHER" id="PTHR22594">
    <property type="entry name" value="ASPARTYL/LYSYL-TRNA SYNTHETASE"/>
    <property type="match status" value="1"/>
</dbReference>
<dbReference type="GO" id="GO:0006421">
    <property type="term" value="P:asparaginyl-tRNA aminoacylation"/>
    <property type="evidence" value="ECO:0007669"/>
    <property type="project" value="InterPro"/>
</dbReference>
<evidence type="ECO:0000256" key="3">
    <source>
        <dbReference type="ARBA" id="ARBA00022598"/>
    </source>
</evidence>
<evidence type="ECO:0000256" key="2">
    <source>
        <dbReference type="ARBA" id="ARBA00012816"/>
    </source>
</evidence>
<proteinExistence type="inferred from homology"/>
<dbReference type="Pfam" id="PF00152">
    <property type="entry name" value="tRNA-synt_2"/>
    <property type="match status" value="1"/>
</dbReference>
<dbReference type="GO" id="GO:0004816">
    <property type="term" value="F:asparagine-tRNA ligase activity"/>
    <property type="evidence" value="ECO:0007669"/>
    <property type="project" value="UniProtKB-EC"/>
</dbReference>
<dbReference type="Pfam" id="PF01336">
    <property type="entry name" value="tRNA_anti-codon"/>
    <property type="match status" value="1"/>
</dbReference>
<dbReference type="InterPro" id="IPR004365">
    <property type="entry name" value="NA-bd_OB_tRNA"/>
</dbReference>
<keyword evidence="4" id="KW-0547">Nucleotide-binding</keyword>
<dbReference type="Gene3D" id="3.30.930.10">
    <property type="entry name" value="Bira Bifunctional Protein, Domain 2"/>
    <property type="match status" value="1"/>
</dbReference>
<dbReference type="PRINTS" id="PR01042">
    <property type="entry name" value="TRNASYNTHASP"/>
</dbReference>
<dbReference type="Gene3D" id="2.40.50.140">
    <property type="entry name" value="Nucleic acid-binding proteins"/>
    <property type="match status" value="1"/>
</dbReference>
<dbReference type="EC" id="6.1.1.22" evidence="2"/>
<dbReference type="SUPFAM" id="SSF50249">
    <property type="entry name" value="Nucleic acid-binding proteins"/>
    <property type="match status" value="1"/>
</dbReference>
<reference evidence="9" key="1">
    <citation type="submission" date="2015-11" db="EMBL/GenBank/DDBJ databases">
        <title>De novo transcriptome assembly of four potential Pierce s Disease insect vectors from Arizona vineyards.</title>
        <authorList>
            <person name="Tassone E.E."/>
        </authorList>
    </citation>
    <scope>NUCLEOTIDE SEQUENCE</scope>
</reference>
<dbReference type="InterPro" id="IPR002312">
    <property type="entry name" value="Asp/Asn-tRNA-synth_IIb"/>
</dbReference>
<keyword evidence="3" id="KW-0436">Ligase</keyword>
<dbReference type="PROSITE" id="PS50862">
    <property type="entry name" value="AA_TRNA_LIGASE_II"/>
    <property type="match status" value="1"/>
</dbReference>
<evidence type="ECO:0000259" key="8">
    <source>
        <dbReference type="PROSITE" id="PS50862"/>
    </source>
</evidence>
<dbReference type="InterPro" id="IPR045864">
    <property type="entry name" value="aa-tRNA-synth_II/BPL/LPL"/>
</dbReference>
<keyword evidence="7" id="KW-0030">Aminoacyl-tRNA synthetase</keyword>
<sequence length="490" mass="55352">MIPVYQRILNSASKSKFLQCFHIKVQFNSRISYYSVKDIYLSKDSIGHKAEVKGWVKAVRKMKDNVFIDLDDGSWPEKLQVVIPKSVVPKNLTYGSSVELSGKLLPNQLKKVELVLDDIKVVGPCVVADGYPFAPRKSYSADYVRQYIHLRPRTRILSSLLRIRHGAALALHQYFNGLGYCKIDVPVLTSNDCEGAGEVFIVKPDSEKLIREMGSPGMTPEEAFFNGKTYLTVSGQLHLEIAARAMGKVYCLGPTFRAENSRSRLHLSEFYMAEAELAFVKDLDSILKLMEGLIKTMCQTLMDTCAEDVHLFVKTQGEENCLNIEHLLKSPFTVDSYDNVFNVIDNHRSLFTEPLKKGNPLSKEHELFLVKHNNNLPIFVVDWPAGIKPFYMKAHTNDSSKVHAVDLLCTNVGELCGGSLREDDFDTLVSKLKTHDLEDNLGWYLELRKFGNVPTGGFGMGFERFLQVILGIPNIKDAIPFPRWPHNCKL</sequence>
<dbReference type="InterPro" id="IPR012340">
    <property type="entry name" value="NA-bd_OB-fold"/>
</dbReference>
<dbReference type="NCBIfam" id="TIGR00457">
    <property type="entry name" value="asnS"/>
    <property type="match status" value="1"/>
</dbReference>
<dbReference type="NCBIfam" id="NF003037">
    <property type="entry name" value="PRK03932.1"/>
    <property type="match status" value="1"/>
</dbReference>
<dbReference type="CDD" id="cd04318">
    <property type="entry name" value="EcAsnRS_like_N"/>
    <property type="match status" value="1"/>
</dbReference>